<organism evidence="8 9">
    <name type="scientific">Kistimonas scapharcae</name>
    <dbReference type="NCBI Taxonomy" id="1036133"/>
    <lineage>
        <taxon>Bacteria</taxon>
        <taxon>Pseudomonadati</taxon>
        <taxon>Pseudomonadota</taxon>
        <taxon>Gammaproteobacteria</taxon>
        <taxon>Oceanospirillales</taxon>
        <taxon>Endozoicomonadaceae</taxon>
        <taxon>Kistimonas</taxon>
    </lineage>
</organism>
<dbReference type="InterPro" id="IPR009056">
    <property type="entry name" value="Cyt_c-like_dom"/>
</dbReference>
<dbReference type="SUPFAM" id="SSF46626">
    <property type="entry name" value="Cytochrome c"/>
    <property type="match status" value="1"/>
</dbReference>
<protein>
    <recommendedName>
        <fullName evidence="7">Cytochrome c domain-containing protein</fullName>
    </recommendedName>
</protein>
<evidence type="ECO:0000313" key="9">
    <source>
        <dbReference type="Proteomes" id="UP001500604"/>
    </source>
</evidence>
<gene>
    <name evidence="8" type="ORF">GCM10023116_21150</name>
</gene>
<dbReference type="Gene3D" id="1.10.760.10">
    <property type="entry name" value="Cytochrome c-like domain"/>
    <property type="match status" value="1"/>
</dbReference>
<evidence type="ECO:0000256" key="5">
    <source>
        <dbReference type="ARBA" id="ARBA00023004"/>
    </source>
</evidence>
<name>A0ABP8V2N0_9GAMM</name>
<keyword evidence="4" id="KW-0249">Electron transport</keyword>
<keyword evidence="3 6" id="KW-0479">Metal-binding</keyword>
<comment type="caution">
    <text evidence="8">The sequence shown here is derived from an EMBL/GenBank/DDBJ whole genome shotgun (WGS) entry which is preliminary data.</text>
</comment>
<evidence type="ECO:0000313" key="8">
    <source>
        <dbReference type="EMBL" id="GAA4649834.1"/>
    </source>
</evidence>
<dbReference type="Proteomes" id="UP001500604">
    <property type="component" value="Unassembled WGS sequence"/>
</dbReference>
<evidence type="ECO:0000256" key="3">
    <source>
        <dbReference type="ARBA" id="ARBA00022723"/>
    </source>
</evidence>
<dbReference type="RefSeq" id="WP_345195843.1">
    <property type="nucleotide sequence ID" value="NZ_BAABFL010000319.1"/>
</dbReference>
<accession>A0ABP8V2N0</accession>
<keyword evidence="2 6" id="KW-0349">Heme</keyword>
<evidence type="ECO:0000256" key="4">
    <source>
        <dbReference type="ARBA" id="ARBA00022982"/>
    </source>
</evidence>
<keyword evidence="5 6" id="KW-0408">Iron</keyword>
<keyword evidence="9" id="KW-1185">Reference proteome</keyword>
<dbReference type="PANTHER" id="PTHR37823">
    <property type="entry name" value="CYTOCHROME C-553-LIKE"/>
    <property type="match status" value="1"/>
</dbReference>
<evidence type="ECO:0000256" key="2">
    <source>
        <dbReference type="ARBA" id="ARBA00022617"/>
    </source>
</evidence>
<feature type="domain" description="Cytochrome c" evidence="7">
    <location>
        <begin position="184"/>
        <end position="266"/>
    </location>
</feature>
<dbReference type="InterPro" id="IPR051811">
    <property type="entry name" value="Cytochrome_c550/c551-like"/>
</dbReference>
<sequence length="277" mass="32521">MKHFKWFVLLIVCLGQYPRVSEGSVVQFFIEQEEVASVDLTAPDSGLKSQMVDLYDPYFNKTKKYEAFRLSDVMTRGFAERWRAPEFSDVAFVALDGYQPVLGLEHIEEKPEAWLAFRDADRASGFEPFGEKHIDFSPYYLIWTGDHQRFTTGYPWPNQIIKIVLLRFQNRYPAVYPQKVRETSDVWQGFKLFRQRCLTCHAMDRQGGWLGPDLLMPKGIVSYRDDEFLKAYIRKPSDFRYSKMPDNEDLGTKELDQIIAYLKHQEQHKTTGDSERQ</sequence>
<keyword evidence="1" id="KW-0813">Transport</keyword>
<evidence type="ECO:0000256" key="6">
    <source>
        <dbReference type="PROSITE-ProRule" id="PRU00433"/>
    </source>
</evidence>
<dbReference type="InterPro" id="IPR036909">
    <property type="entry name" value="Cyt_c-like_dom_sf"/>
</dbReference>
<dbReference type="Pfam" id="PF13442">
    <property type="entry name" value="Cytochrome_CBB3"/>
    <property type="match status" value="1"/>
</dbReference>
<dbReference type="PROSITE" id="PS51007">
    <property type="entry name" value="CYTC"/>
    <property type="match status" value="1"/>
</dbReference>
<dbReference type="PANTHER" id="PTHR37823:SF1">
    <property type="entry name" value="CYTOCHROME C-553-LIKE"/>
    <property type="match status" value="1"/>
</dbReference>
<reference evidence="9" key="1">
    <citation type="journal article" date="2019" name="Int. J. Syst. Evol. Microbiol.">
        <title>The Global Catalogue of Microorganisms (GCM) 10K type strain sequencing project: providing services to taxonomists for standard genome sequencing and annotation.</title>
        <authorList>
            <consortium name="The Broad Institute Genomics Platform"/>
            <consortium name="The Broad Institute Genome Sequencing Center for Infectious Disease"/>
            <person name="Wu L."/>
            <person name="Ma J."/>
        </authorList>
    </citation>
    <scope>NUCLEOTIDE SEQUENCE [LARGE SCALE GENOMIC DNA]</scope>
    <source>
        <strain evidence="9">JCM 17805</strain>
    </source>
</reference>
<proteinExistence type="predicted"/>
<dbReference type="EMBL" id="BAABFL010000319">
    <property type="protein sequence ID" value="GAA4649834.1"/>
    <property type="molecule type" value="Genomic_DNA"/>
</dbReference>
<evidence type="ECO:0000259" key="7">
    <source>
        <dbReference type="PROSITE" id="PS51007"/>
    </source>
</evidence>
<evidence type="ECO:0000256" key="1">
    <source>
        <dbReference type="ARBA" id="ARBA00022448"/>
    </source>
</evidence>